<evidence type="ECO:0000313" key="2">
    <source>
        <dbReference type="EMBL" id="MBA0706709.1"/>
    </source>
</evidence>
<sequence>MERESSDEGDSAIRTTKKVRIREAEGDPDVVMELPLIARTIRLWRDCLVGPRLRAEERPEVTRDFDGEGDFDLSEADIVRSSVDGTPSINFSEWLTQPFQLMDVENGYFLAKFQNSEDFEKVLCQGLWIVFDQYLTVQLWTVDFSTTQAYLSMAMAWIRLPSLPGHLYKRKVLGRFARMTIYVKLDKALISQVLINEVLQRVEYEYLPTVCFLCGHYGHVKELCTKEESGKNALDVNGKEKSKTTVTKGNDGEVSGVSSTSWFHALETLIGVEDCQMQGFEMEAGSGHRIAVLV</sequence>
<keyword evidence="3" id="KW-1185">Reference proteome</keyword>
<proteinExistence type="predicted"/>
<name>A0A7J8Z660_9ROSI</name>
<evidence type="ECO:0000259" key="1">
    <source>
        <dbReference type="Pfam" id="PF14111"/>
    </source>
</evidence>
<dbReference type="PANTHER" id="PTHR31286">
    <property type="entry name" value="GLYCINE-RICH CELL WALL STRUCTURAL PROTEIN 1.8-LIKE"/>
    <property type="match status" value="1"/>
</dbReference>
<accession>A0A7J8Z660</accession>
<dbReference type="AlphaFoldDB" id="A0A7J8Z660"/>
<organism evidence="2 3">
    <name type="scientific">Gossypium laxum</name>
    <dbReference type="NCBI Taxonomy" id="34288"/>
    <lineage>
        <taxon>Eukaryota</taxon>
        <taxon>Viridiplantae</taxon>
        <taxon>Streptophyta</taxon>
        <taxon>Embryophyta</taxon>
        <taxon>Tracheophyta</taxon>
        <taxon>Spermatophyta</taxon>
        <taxon>Magnoliopsida</taxon>
        <taxon>eudicotyledons</taxon>
        <taxon>Gunneridae</taxon>
        <taxon>Pentapetalae</taxon>
        <taxon>rosids</taxon>
        <taxon>malvids</taxon>
        <taxon>Malvales</taxon>
        <taxon>Malvaceae</taxon>
        <taxon>Malvoideae</taxon>
        <taxon>Gossypium</taxon>
    </lineage>
</organism>
<gene>
    <name evidence="2" type="ORF">Golax_018803</name>
</gene>
<dbReference type="InterPro" id="IPR040256">
    <property type="entry name" value="At4g02000-like"/>
</dbReference>
<reference evidence="2 3" key="1">
    <citation type="journal article" date="2019" name="Genome Biol. Evol.">
        <title>Insights into the evolution of the New World diploid cottons (Gossypium, subgenus Houzingenia) based on genome sequencing.</title>
        <authorList>
            <person name="Grover C.E."/>
            <person name="Arick M.A. 2nd"/>
            <person name="Thrash A."/>
            <person name="Conover J.L."/>
            <person name="Sanders W.S."/>
            <person name="Peterson D.G."/>
            <person name="Frelichowski J.E."/>
            <person name="Scheffler J.A."/>
            <person name="Scheffler B.E."/>
            <person name="Wendel J.F."/>
        </authorList>
    </citation>
    <scope>NUCLEOTIDE SEQUENCE [LARGE SCALE GENOMIC DNA]</scope>
    <source>
        <strain evidence="2">4</strain>
        <tissue evidence="2">Leaf</tissue>
    </source>
</reference>
<protein>
    <recommendedName>
        <fullName evidence="1">DUF4283 domain-containing protein</fullName>
    </recommendedName>
</protein>
<dbReference type="EMBL" id="JABEZV010000002">
    <property type="protein sequence ID" value="MBA0706709.1"/>
    <property type="molecule type" value="Genomic_DNA"/>
</dbReference>
<dbReference type="Pfam" id="PF14111">
    <property type="entry name" value="DUF4283"/>
    <property type="match status" value="1"/>
</dbReference>
<dbReference type="Proteomes" id="UP000593574">
    <property type="component" value="Unassembled WGS sequence"/>
</dbReference>
<feature type="domain" description="DUF4283" evidence="1">
    <location>
        <begin position="98"/>
        <end position="147"/>
    </location>
</feature>
<dbReference type="InterPro" id="IPR025558">
    <property type="entry name" value="DUF4283"/>
</dbReference>
<dbReference type="PANTHER" id="PTHR31286:SF173">
    <property type="entry name" value="DUF4283 DOMAIN-CONTAINING PROTEIN"/>
    <property type="match status" value="1"/>
</dbReference>
<evidence type="ECO:0000313" key="3">
    <source>
        <dbReference type="Proteomes" id="UP000593574"/>
    </source>
</evidence>
<comment type="caution">
    <text evidence="2">The sequence shown here is derived from an EMBL/GenBank/DDBJ whole genome shotgun (WGS) entry which is preliminary data.</text>
</comment>